<evidence type="ECO:0000313" key="2">
    <source>
        <dbReference type="Proteomes" id="UP001426770"/>
    </source>
</evidence>
<organism evidence="1 2">
    <name type="scientific">Demequina sediminis</name>
    <dbReference type="NCBI Taxonomy" id="1930058"/>
    <lineage>
        <taxon>Bacteria</taxon>
        <taxon>Bacillati</taxon>
        <taxon>Actinomycetota</taxon>
        <taxon>Actinomycetes</taxon>
        <taxon>Micrococcales</taxon>
        <taxon>Demequinaceae</taxon>
        <taxon>Demequina</taxon>
    </lineage>
</organism>
<accession>A0ABP9WII9</accession>
<proteinExistence type="predicted"/>
<protein>
    <recommendedName>
        <fullName evidence="3">THIF-type NAD/FAD binding fold domain-containing protein</fullName>
    </recommendedName>
</protein>
<keyword evidence="2" id="KW-1185">Reference proteome</keyword>
<sequence length="220" mass="22888">MQPEILRARLRPVASLAGAHVRIRGLGAIGVSAAEAAVRSGVACLSLVDPDPRDAGPGTTPALARGTRARRAARLVSDLDPRVRVDLDTSRRVDGEVVVAYVAVEPWTVHELLLGGPHVAVLVDEAGAAVIPVDPGRTPCLRCLDVARTERDPAWPTLAALHAATDPATDPLTATLAGAMAAASLAMLIARQPARAWRIEAGVPRRTRLSARPECGCGAA</sequence>
<dbReference type="RefSeq" id="WP_286215168.1">
    <property type="nucleotide sequence ID" value="NZ_AP027736.1"/>
</dbReference>
<dbReference type="Proteomes" id="UP001426770">
    <property type="component" value="Unassembled WGS sequence"/>
</dbReference>
<dbReference type="EMBL" id="BAABRR010000012">
    <property type="protein sequence ID" value="GAA5519662.1"/>
    <property type="molecule type" value="Genomic_DNA"/>
</dbReference>
<reference evidence="1 2" key="1">
    <citation type="submission" date="2024-02" db="EMBL/GenBank/DDBJ databases">
        <title>Lysinimicrobium sediminis NBRC 112286.</title>
        <authorList>
            <person name="Ichikawa N."/>
            <person name="Katano-Makiyama Y."/>
            <person name="Hidaka K."/>
        </authorList>
    </citation>
    <scope>NUCLEOTIDE SEQUENCE [LARGE SCALE GENOMIC DNA]</scope>
    <source>
        <strain evidence="1 2">NBRC 112286</strain>
    </source>
</reference>
<gene>
    <name evidence="1" type="ORF">Lsed01_02114</name>
</gene>
<dbReference type="SUPFAM" id="SSF69572">
    <property type="entry name" value="Activating enzymes of the ubiquitin-like proteins"/>
    <property type="match status" value="1"/>
</dbReference>
<comment type="caution">
    <text evidence="1">The sequence shown here is derived from an EMBL/GenBank/DDBJ whole genome shotgun (WGS) entry which is preliminary data.</text>
</comment>
<dbReference type="Gene3D" id="3.40.50.720">
    <property type="entry name" value="NAD(P)-binding Rossmann-like Domain"/>
    <property type="match status" value="1"/>
</dbReference>
<evidence type="ECO:0000313" key="1">
    <source>
        <dbReference type="EMBL" id="GAA5519662.1"/>
    </source>
</evidence>
<dbReference type="InterPro" id="IPR035985">
    <property type="entry name" value="Ubiquitin-activating_enz"/>
</dbReference>
<evidence type="ECO:0008006" key="3">
    <source>
        <dbReference type="Google" id="ProtNLM"/>
    </source>
</evidence>
<name>A0ABP9WII9_9MICO</name>